<dbReference type="EMBL" id="JAUSVM010000001">
    <property type="protein sequence ID" value="MDQ0426064.1"/>
    <property type="molecule type" value="Genomic_DNA"/>
</dbReference>
<feature type="transmembrane region" description="Helical" evidence="1">
    <location>
        <begin position="25"/>
        <end position="48"/>
    </location>
</feature>
<comment type="caution">
    <text evidence="2">The sequence shown here is derived from an EMBL/GenBank/DDBJ whole genome shotgun (WGS) entry which is preliminary data.</text>
</comment>
<protein>
    <recommendedName>
        <fullName evidence="4">Ribosomally synthesized peptide with SipW-like signal peptide</fullName>
    </recommendedName>
</protein>
<reference evidence="2 3" key="1">
    <citation type="submission" date="2023-07" db="EMBL/GenBank/DDBJ databases">
        <title>Sequencing the genomes of 1000 actinobacteria strains.</title>
        <authorList>
            <person name="Klenk H.-P."/>
        </authorList>
    </citation>
    <scope>NUCLEOTIDE SEQUENCE [LARGE SCALE GENOMIC DNA]</scope>
    <source>
        <strain evidence="2 3">DSM 14785</strain>
    </source>
</reference>
<organism evidence="2 3">
    <name type="scientific">Cellulomonas iranensis</name>
    <dbReference type="NCBI Taxonomy" id="76862"/>
    <lineage>
        <taxon>Bacteria</taxon>
        <taxon>Bacillati</taxon>
        <taxon>Actinomycetota</taxon>
        <taxon>Actinomycetes</taxon>
        <taxon>Micrococcales</taxon>
        <taxon>Cellulomonadaceae</taxon>
        <taxon>Cellulomonas</taxon>
    </lineage>
</organism>
<dbReference type="RefSeq" id="WP_156442144.1">
    <property type="nucleotide sequence ID" value="NZ_JAUSVM010000001.1"/>
</dbReference>
<gene>
    <name evidence="2" type="ORF">JO380_002445</name>
</gene>
<keyword evidence="1" id="KW-1133">Transmembrane helix</keyword>
<keyword evidence="1" id="KW-0472">Membrane</keyword>
<evidence type="ECO:0000256" key="1">
    <source>
        <dbReference type="SAM" id="Phobius"/>
    </source>
</evidence>
<name>A0ABU0GL31_9CELL</name>
<sequence>MMDEILEEMIDPAPAREDVLRRRRLWATGAILVLAGVGVTSLTTAAVFTDQDTVSSGITTGSVVLTAPGEPVEFTVPDELLAPGGWAVAPVTVRNDGSLNLRYAVSVAAEVATPAGGALGDGDLREALRLRVYEAPAAGCSALSVPTAPEGALGDTGQGLPATMTAIVGSPERGAQPGDRQVGPGATGVDALCVRLDMADGDPASGVSSGTDDRYQQTAVAISLQFDSEQTVNNS</sequence>
<keyword evidence="1" id="KW-0812">Transmembrane</keyword>
<keyword evidence="3" id="KW-1185">Reference proteome</keyword>
<evidence type="ECO:0008006" key="4">
    <source>
        <dbReference type="Google" id="ProtNLM"/>
    </source>
</evidence>
<evidence type="ECO:0000313" key="3">
    <source>
        <dbReference type="Proteomes" id="UP001240250"/>
    </source>
</evidence>
<accession>A0ABU0GL31</accession>
<dbReference type="Proteomes" id="UP001240250">
    <property type="component" value="Unassembled WGS sequence"/>
</dbReference>
<evidence type="ECO:0000313" key="2">
    <source>
        <dbReference type="EMBL" id="MDQ0426064.1"/>
    </source>
</evidence>
<proteinExistence type="predicted"/>